<dbReference type="Proteomes" id="UP000035017">
    <property type="component" value="Unassembled WGS sequence"/>
</dbReference>
<dbReference type="PANTHER" id="PTHR43130:SF3">
    <property type="entry name" value="HTH-TYPE TRANSCRIPTIONAL REGULATOR RV1931C"/>
    <property type="match status" value="1"/>
</dbReference>
<proteinExistence type="predicted"/>
<dbReference type="PROSITE" id="PS00041">
    <property type="entry name" value="HTH_ARAC_FAMILY_1"/>
    <property type="match status" value="1"/>
</dbReference>
<keyword evidence="3" id="KW-0804">Transcription</keyword>
<dbReference type="GO" id="GO:0003700">
    <property type="term" value="F:DNA-binding transcription factor activity"/>
    <property type="evidence" value="ECO:0007669"/>
    <property type="project" value="InterPro"/>
</dbReference>
<dbReference type="InterPro" id="IPR020449">
    <property type="entry name" value="Tscrpt_reg_AraC-type_HTH"/>
</dbReference>
<gene>
    <name evidence="5" type="ORF">RU07_01710</name>
</gene>
<dbReference type="PRINTS" id="PR00032">
    <property type="entry name" value="HTHARAC"/>
</dbReference>
<dbReference type="CDD" id="cd03137">
    <property type="entry name" value="GATase1_AraC_1"/>
    <property type="match status" value="1"/>
</dbReference>
<dbReference type="InterPro" id="IPR018062">
    <property type="entry name" value="HTH_AraC-typ_CS"/>
</dbReference>
<dbReference type="SMART" id="SM00342">
    <property type="entry name" value="HTH_ARAC"/>
    <property type="match status" value="1"/>
</dbReference>
<reference evidence="5 6" key="1">
    <citation type="submission" date="2014-12" db="EMBL/GenBank/DDBJ databases">
        <title>16Stimator: statistical estimation of ribosomal gene copy numbers from draft genome assemblies.</title>
        <authorList>
            <person name="Perisin M.A."/>
            <person name="Vetter M."/>
            <person name="Gilbert J.A."/>
            <person name="Bergelson J."/>
        </authorList>
    </citation>
    <scope>NUCLEOTIDE SEQUENCE [LARGE SCALE GENOMIC DNA]</scope>
    <source>
        <strain evidence="5 6">MEJ076</strain>
    </source>
</reference>
<evidence type="ECO:0000259" key="4">
    <source>
        <dbReference type="PROSITE" id="PS01124"/>
    </source>
</evidence>
<dbReference type="InterPro" id="IPR052158">
    <property type="entry name" value="INH-QAR"/>
</dbReference>
<dbReference type="Gene3D" id="1.10.10.60">
    <property type="entry name" value="Homeodomain-like"/>
    <property type="match status" value="1"/>
</dbReference>
<comment type="caution">
    <text evidence="5">The sequence shown here is derived from an EMBL/GenBank/DDBJ whole genome shotgun (WGS) entry which is preliminary data.</text>
</comment>
<sequence length="320" mass="35497">MAKAIAVQIFAYTGMNLIDFSGPFEVFLMANYLNKSGKHFYDVTVVSRDGQVDLPGGLTLQTSAIDDVAPSQHTLIVPGGPNHRVFLDDKDLGSCLSRQCEEAERLAAVCSGTFALAVTGHLCGRRATTHWEHYSELERCFPDIILERGPIFINDGHVWTSAGVTAGIDLALALVEEDMGRSISLAVARHLVMFLSRPGDQSQFSAPLNLQSKSHRFSDLHAWMSENLAHDLSVPVLARRMNMTERTFMRHYRAQLGNTPSKVVESLRLEASRDLLLDTLLSIKDIAAKCGFSSEETFSRRFSNTFGVSPGQHRRNFGRR</sequence>
<dbReference type="AlphaFoldDB" id="A0A0D0L736"/>
<dbReference type="SUPFAM" id="SSF52317">
    <property type="entry name" value="Class I glutamine amidotransferase-like"/>
    <property type="match status" value="1"/>
</dbReference>
<dbReference type="InterPro" id="IPR002818">
    <property type="entry name" value="DJ-1/PfpI"/>
</dbReference>
<accession>A0A0D0L736</accession>
<evidence type="ECO:0000256" key="1">
    <source>
        <dbReference type="ARBA" id="ARBA00023015"/>
    </source>
</evidence>
<dbReference type="Pfam" id="PF12833">
    <property type="entry name" value="HTH_18"/>
    <property type="match status" value="1"/>
</dbReference>
<evidence type="ECO:0000256" key="2">
    <source>
        <dbReference type="ARBA" id="ARBA00023125"/>
    </source>
</evidence>
<dbReference type="InterPro" id="IPR018060">
    <property type="entry name" value="HTH_AraC"/>
</dbReference>
<evidence type="ECO:0000256" key="3">
    <source>
        <dbReference type="ARBA" id="ARBA00023163"/>
    </source>
</evidence>
<dbReference type="SUPFAM" id="SSF46689">
    <property type="entry name" value="Homeodomain-like"/>
    <property type="match status" value="2"/>
</dbReference>
<dbReference type="Pfam" id="PF01965">
    <property type="entry name" value="DJ-1_PfpI"/>
    <property type="match status" value="1"/>
</dbReference>
<feature type="domain" description="HTH araC/xylS-type" evidence="4">
    <location>
        <begin position="218"/>
        <end position="316"/>
    </location>
</feature>
<keyword evidence="2" id="KW-0238">DNA-binding</keyword>
<evidence type="ECO:0000313" key="5">
    <source>
        <dbReference type="EMBL" id="KIQ05640.1"/>
    </source>
</evidence>
<dbReference type="InterPro" id="IPR009057">
    <property type="entry name" value="Homeodomain-like_sf"/>
</dbReference>
<dbReference type="PANTHER" id="PTHR43130">
    <property type="entry name" value="ARAC-FAMILY TRANSCRIPTIONAL REGULATOR"/>
    <property type="match status" value="1"/>
</dbReference>
<name>A0A0D0L736_AGRTU</name>
<protein>
    <submittedName>
        <fullName evidence="5">AraC family transcriptional regulator</fullName>
    </submittedName>
</protein>
<dbReference type="GO" id="GO:0043565">
    <property type="term" value="F:sequence-specific DNA binding"/>
    <property type="evidence" value="ECO:0007669"/>
    <property type="project" value="InterPro"/>
</dbReference>
<dbReference type="PROSITE" id="PS01124">
    <property type="entry name" value="HTH_ARAC_FAMILY_2"/>
    <property type="match status" value="1"/>
</dbReference>
<dbReference type="EMBL" id="JXQV01000002">
    <property type="protein sequence ID" value="KIQ05640.1"/>
    <property type="molecule type" value="Genomic_DNA"/>
</dbReference>
<organism evidence="5 6">
    <name type="scientific">Agrobacterium tumefaciens</name>
    <dbReference type="NCBI Taxonomy" id="358"/>
    <lineage>
        <taxon>Bacteria</taxon>
        <taxon>Pseudomonadati</taxon>
        <taxon>Pseudomonadota</taxon>
        <taxon>Alphaproteobacteria</taxon>
        <taxon>Hyphomicrobiales</taxon>
        <taxon>Rhizobiaceae</taxon>
        <taxon>Rhizobium/Agrobacterium group</taxon>
        <taxon>Agrobacterium</taxon>
        <taxon>Agrobacterium tumefaciens complex</taxon>
    </lineage>
</organism>
<dbReference type="Gene3D" id="3.40.50.880">
    <property type="match status" value="1"/>
</dbReference>
<dbReference type="InterPro" id="IPR029062">
    <property type="entry name" value="Class_I_gatase-like"/>
</dbReference>
<evidence type="ECO:0000313" key="6">
    <source>
        <dbReference type="Proteomes" id="UP000035017"/>
    </source>
</evidence>
<keyword evidence="1" id="KW-0805">Transcription regulation</keyword>